<name>A0A3B0SR02_9ZZZZ</name>
<evidence type="ECO:0000259" key="3">
    <source>
        <dbReference type="SMART" id="SM00563"/>
    </source>
</evidence>
<proteinExistence type="predicted"/>
<accession>A0A3B0SR02</accession>
<feature type="domain" description="Phospholipid/glycerol acyltransferase" evidence="3">
    <location>
        <begin position="71"/>
        <end position="185"/>
    </location>
</feature>
<evidence type="ECO:0000313" key="4">
    <source>
        <dbReference type="EMBL" id="VAW06920.1"/>
    </source>
</evidence>
<dbReference type="GO" id="GO:0003841">
    <property type="term" value="F:1-acylglycerol-3-phosphate O-acyltransferase activity"/>
    <property type="evidence" value="ECO:0007669"/>
    <property type="project" value="TreeGrafter"/>
</dbReference>
<dbReference type="GO" id="GO:0006654">
    <property type="term" value="P:phosphatidic acid biosynthetic process"/>
    <property type="evidence" value="ECO:0007669"/>
    <property type="project" value="TreeGrafter"/>
</dbReference>
<dbReference type="SMART" id="SM00563">
    <property type="entry name" value="PlsC"/>
    <property type="match status" value="1"/>
</dbReference>
<protein>
    <recommendedName>
        <fullName evidence="3">Phospholipid/glycerol acyltransferase domain-containing protein</fullName>
    </recommendedName>
</protein>
<dbReference type="PANTHER" id="PTHR10434:SF40">
    <property type="entry name" value="1-ACYL-SN-GLYCEROL-3-PHOSPHATE ACYLTRANSFERASE"/>
    <property type="match status" value="1"/>
</dbReference>
<reference evidence="4" key="1">
    <citation type="submission" date="2018-06" db="EMBL/GenBank/DDBJ databases">
        <authorList>
            <person name="Zhirakovskaya E."/>
        </authorList>
    </citation>
    <scope>NUCLEOTIDE SEQUENCE</scope>
</reference>
<keyword evidence="2" id="KW-0012">Acyltransferase</keyword>
<evidence type="ECO:0000256" key="1">
    <source>
        <dbReference type="ARBA" id="ARBA00022679"/>
    </source>
</evidence>
<dbReference type="EMBL" id="UOEH01000548">
    <property type="protein sequence ID" value="VAW06920.1"/>
    <property type="molecule type" value="Genomic_DNA"/>
</dbReference>
<evidence type="ECO:0000256" key="2">
    <source>
        <dbReference type="ARBA" id="ARBA00023315"/>
    </source>
</evidence>
<gene>
    <name evidence="4" type="ORF">MNBD_ALPHA05-673</name>
</gene>
<dbReference type="CDD" id="cd07989">
    <property type="entry name" value="LPLAT_AGPAT-like"/>
    <property type="match status" value="1"/>
</dbReference>
<sequence length="245" mass="26306">MGRMRGIAFLAFVFSSGLIYGVVAVPFLLFGENAARAIAKLWTRMALGALHFITGVTYRVEGAENIPDGGAIVAANHQSMWETLALYHLLPRPVFVFKKELVRLPIYGWVVACAGNIAVDRKGGAKALRAMRAAAARRIEEGCQVIVFPEGTRVPTGQTARFHSGIAGIYASAGAPCVPAAHNSGLFWRHPGPDKIPGEITIRFLPAIAPGLDRKIFLNQLKQAIDSARPDLADASSTEINSSDD</sequence>
<dbReference type="SUPFAM" id="SSF69593">
    <property type="entry name" value="Glycerol-3-phosphate (1)-acyltransferase"/>
    <property type="match status" value="1"/>
</dbReference>
<dbReference type="InterPro" id="IPR002123">
    <property type="entry name" value="Plipid/glycerol_acylTrfase"/>
</dbReference>
<dbReference type="PANTHER" id="PTHR10434">
    <property type="entry name" value="1-ACYL-SN-GLYCEROL-3-PHOSPHATE ACYLTRANSFERASE"/>
    <property type="match status" value="1"/>
</dbReference>
<dbReference type="AlphaFoldDB" id="A0A3B0SR02"/>
<dbReference type="Pfam" id="PF01553">
    <property type="entry name" value="Acyltransferase"/>
    <property type="match status" value="1"/>
</dbReference>
<keyword evidence="1" id="KW-0808">Transferase</keyword>
<organism evidence="4">
    <name type="scientific">hydrothermal vent metagenome</name>
    <dbReference type="NCBI Taxonomy" id="652676"/>
    <lineage>
        <taxon>unclassified sequences</taxon>
        <taxon>metagenomes</taxon>
        <taxon>ecological metagenomes</taxon>
    </lineage>
</organism>